<evidence type="ECO:0000313" key="9">
    <source>
        <dbReference type="EnsemblMetazoa" id="CapteP147983"/>
    </source>
</evidence>
<dbReference type="GO" id="GO:0005634">
    <property type="term" value="C:nucleus"/>
    <property type="evidence" value="ECO:0007669"/>
    <property type="project" value="UniProtKB-SubCell"/>
</dbReference>
<evidence type="ECO:0000256" key="2">
    <source>
        <dbReference type="ARBA" id="ARBA00004496"/>
    </source>
</evidence>
<dbReference type="InterPro" id="IPR011171">
    <property type="entry name" value="GMF"/>
</dbReference>
<dbReference type="EMBL" id="KB308581">
    <property type="protein sequence ID" value="ELT97365.1"/>
    <property type="molecule type" value="Genomic_DNA"/>
</dbReference>
<evidence type="ECO:0000313" key="10">
    <source>
        <dbReference type="Proteomes" id="UP000014760"/>
    </source>
</evidence>
<dbReference type="CDD" id="cd11283">
    <property type="entry name" value="ADF_GMF-beta_like"/>
    <property type="match status" value="1"/>
</dbReference>
<dbReference type="PANTHER" id="PTHR11249">
    <property type="entry name" value="GLIAL FACTOR NATURATION FACTOR"/>
    <property type="match status" value="1"/>
</dbReference>
<evidence type="ECO:0000256" key="6">
    <source>
        <dbReference type="PIRNR" id="PIRNR001788"/>
    </source>
</evidence>
<dbReference type="Gene3D" id="3.40.20.10">
    <property type="entry name" value="Severin"/>
    <property type="match status" value="1"/>
</dbReference>
<dbReference type="FunCoup" id="R7U2H7">
    <property type="interactions" value="368"/>
</dbReference>
<dbReference type="OMA" id="EWKMLYA"/>
<dbReference type="GO" id="GO:0034316">
    <property type="term" value="P:negative regulation of Arp2/3 complex-mediated actin nucleation"/>
    <property type="evidence" value="ECO:0007669"/>
    <property type="project" value="TreeGrafter"/>
</dbReference>
<dbReference type="SUPFAM" id="SSF55753">
    <property type="entry name" value="Actin depolymerizing proteins"/>
    <property type="match status" value="1"/>
</dbReference>
<dbReference type="PIRSF" id="PIRSF001788">
    <property type="entry name" value="GMF-beta"/>
    <property type="match status" value="1"/>
</dbReference>
<comment type="similarity">
    <text evidence="3 6">Belongs to the actin-binding proteins ADF family. GMF subfamily.</text>
</comment>
<dbReference type="PANTHER" id="PTHR11249:SF2">
    <property type="entry name" value="GLIA MATURATION FACTOR"/>
    <property type="match status" value="1"/>
</dbReference>
<proteinExistence type="inferred from homology"/>
<evidence type="ECO:0000256" key="4">
    <source>
        <dbReference type="ARBA" id="ARBA00022490"/>
    </source>
</evidence>
<organism evidence="8">
    <name type="scientific">Capitella teleta</name>
    <name type="common">Polychaete worm</name>
    <dbReference type="NCBI Taxonomy" id="283909"/>
    <lineage>
        <taxon>Eukaryota</taxon>
        <taxon>Metazoa</taxon>
        <taxon>Spiralia</taxon>
        <taxon>Lophotrochozoa</taxon>
        <taxon>Annelida</taxon>
        <taxon>Polychaeta</taxon>
        <taxon>Sedentaria</taxon>
        <taxon>Scolecida</taxon>
        <taxon>Capitellidae</taxon>
        <taxon>Capitella</taxon>
    </lineage>
</organism>
<evidence type="ECO:0000256" key="3">
    <source>
        <dbReference type="ARBA" id="ARBA00010055"/>
    </source>
</evidence>
<evidence type="ECO:0000256" key="1">
    <source>
        <dbReference type="ARBA" id="ARBA00004123"/>
    </source>
</evidence>
<dbReference type="GO" id="GO:0030864">
    <property type="term" value="C:cortical actin cytoskeleton"/>
    <property type="evidence" value="ECO:0007669"/>
    <property type="project" value="TreeGrafter"/>
</dbReference>
<reference evidence="9" key="3">
    <citation type="submission" date="2015-06" db="UniProtKB">
        <authorList>
            <consortium name="EnsemblMetazoa"/>
        </authorList>
    </citation>
    <scope>IDENTIFICATION</scope>
</reference>
<dbReference type="EMBL" id="AMQN01010937">
    <property type="status" value="NOT_ANNOTATED_CDS"/>
    <property type="molecule type" value="Genomic_DNA"/>
</dbReference>
<reference evidence="10" key="1">
    <citation type="submission" date="2012-12" db="EMBL/GenBank/DDBJ databases">
        <authorList>
            <person name="Hellsten U."/>
            <person name="Grimwood J."/>
            <person name="Chapman J.A."/>
            <person name="Shapiro H."/>
            <person name="Aerts A."/>
            <person name="Otillar R.P."/>
            <person name="Terry A.Y."/>
            <person name="Boore J.L."/>
            <person name="Simakov O."/>
            <person name="Marletaz F."/>
            <person name="Cho S.-J."/>
            <person name="Edsinger-Gonzales E."/>
            <person name="Havlak P."/>
            <person name="Kuo D.-H."/>
            <person name="Larsson T."/>
            <person name="Lv J."/>
            <person name="Arendt D."/>
            <person name="Savage R."/>
            <person name="Osoegawa K."/>
            <person name="de Jong P."/>
            <person name="Lindberg D.R."/>
            <person name="Seaver E.C."/>
            <person name="Weisblat D.A."/>
            <person name="Putnam N.H."/>
            <person name="Grigoriev I.V."/>
            <person name="Rokhsar D.S."/>
        </authorList>
    </citation>
    <scope>NUCLEOTIDE SEQUENCE</scope>
    <source>
        <strain evidence="10">I ESC-2004</strain>
    </source>
</reference>
<dbReference type="InterPro" id="IPR029006">
    <property type="entry name" value="ADF-H/Gelsolin-like_dom_sf"/>
</dbReference>
<dbReference type="STRING" id="283909.R7U2H7"/>
<dbReference type="GO" id="GO:0003779">
    <property type="term" value="F:actin binding"/>
    <property type="evidence" value="ECO:0007669"/>
    <property type="project" value="InterPro"/>
</dbReference>
<dbReference type="Pfam" id="PF00241">
    <property type="entry name" value="Cofilin_ADF"/>
    <property type="match status" value="1"/>
</dbReference>
<evidence type="ECO:0000313" key="8">
    <source>
        <dbReference type="EMBL" id="ELT97365.1"/>
    </source>
</evidence>
<sequence length="142" mass="16458">MAGNLTVCSLDDNLKAKLKAFRFRKGTDNAAIVMKVDLKTQYIIVEEEYEDVSLDELQEELPSSQPRFIAYSYCYSHDDGRKSFPLCFFYITPVGCKPEQNMMYAGSMKNLVTEGGFTKVFEVRNMDDLTEEWLLEKLKFFK</sequence>
<keyword evidence="4" id="KW-0963">Cytoplasm</keyword>
<dbReference type="FunFam" id="3.40.20.10:FF:000026">
    <property type="entry name" value="Glia maturation factor"/>
    <property type="match status" value="1"/>
</dbReference>
<comment type="subcellular location">
    <subcellularLocation>
        <location evidence="2">Cytoplasm</location>
    </subcellularLocation>
    <subcellularLocation>
        <location evidence="1">Nucleus</location>
    </subcellularLocation>
</comment>
<dbReference type="GO" id="GO:0071933">
    <property type="term" value="F:Arp2/3 complex binding"/>
    <property type="evidence" value="ECO:0007669"/>
    <property type="project" value="InterPro"/>
</dbReference>
<dbReference type="InterPro" id="IPR002108">
    <property type="entry name" value="ADF-H"/>
</dbReference>
<dbReference type="AlphaFoldDB" id="R7U2H7"/>
<dbReference type="Proteomes" id="UP000014760">
    <property type="component" value="Unassembled WGS sequence"/>
</dbReference>
<feature type="domain" description="ADF-H" evidence="7">
    <location>
        <begin position="4"/>
        <end position="139"/>
    </location>
</feature>
<evidence type="ECO:0000259" key="7">
    <source>
        <dbReference type="PROSITE" id="PS51263"/>
    </source>
</evidence>
<accession>R7U2H7</accession>
<evidence type="ECO:0000256" key="5">
    <source>
        <dbReference type="ARBA" id="ARBA00023242"/>
    </source>
</evidence>
<keyword evidence="5" id="KW-0539">Nucleus</keyword>
<gene>
    <name evidence="8" type="ORF">CAPTEDRAFT_147983</name>
</gene>
<reference evidence="8 10" key="2">
    <citation type="journal article" date="2013" name="Nature">
        <title>Insights into bilaterian evolution from three spiralian genomes.</title>
        <authorList>
            <person name="Simakov O."/>
            <person name="Marletaz F."/>
            <person name="Cho S.J."/>
            <person name="Edsinger-Gonzales E."/>
            <person name="Havlak P."/>
            <person name="Hellsten U."/>
            <person name="Kuo D.H."/>
            <person name="Larsson T."/>
            <person name="Lv J."/>
            <person name="Arendt D."/>
            <person name="Savage R."/>
            <person name="Osoegawa K."/>
            <person name="de Jong P."/>
            <person name="Grimwood J."/>
            <person name="Chapman J.A."/>
            <person name="Shapiro H."/>
            <person name="Aerts A."/>
            <person name="Otillar R.P."/>
            <person name="Terry A.Y."/>
            <person name="Boore J.L."/>
            <person name="Grigoriev I.V."/>
            <person name="Lindberg D.R."/>
            <person name="Seaver E.C."/>
            <person name="Weisblat D.A."/>
            <person name="Putnam N.H."/>
            <person name="Rokhsar D.S."/>
        </authorList>
    </citation>
    <scope>NUCLEOTIDE SEQUENCE</scope>
    <source>
        <strain evidence="8 10">I ESC-2004</strain>
    </source>
</reference>
<dbReference type="HOGENOM" id="CLU_087056_1_0_1"/>
<dbReference type="OrthoDB" id="3919494at2759"/>
<name>R7U2H7_CAPTE</name>
<dbReference type="PROSITE" id="PS51263">
    <property type="entry name" value="ADF_H"/>
    <property type="match status" value="1"/>
</dbReference>
<dbReference type="SMART" id="SM00102">
    <property type="entry name" value="ADF"/>
    <property type="match status" value="1"/>
</dbReference>
<protein>
    <recommendedName>
        <fullName evidence="7">ADF-H domain-containing protein</fullName>
    </recommendedName>
</protein>
<dbReference type="GO" id="GO:0071846">
    <property type="term" value="P:actin filament debranching"/>
    <property type="evidence" value="ECO:0007669"/>
    <property type="project" value="InterPro"/>
</dbReference>
<dbReference type="EnsemblMetazoa" id="CapteT147983">
    <property type="protein sequence ID" value="CapteP147983"/>
    <property type="gene ID" value="CapteG147983"/>
</dbReference>
<keyword evidence="10" id="KW-1185">Reference proteome</keyword>